<comment type="similarity">
    <text evidence="1">Belongs to the N(4)/N(6)-methyltransferase family.</text>
</comment>
<dbReference type="GO" id="GO:0009307">
    <property type="term" value="P:DNA restriction-modification system"/>
    <property type="evidence" value="ECO:0007669"/>
    <property type="project" value="UniProtKB-KW"/>
</dbReference>
<keyword evidence="4" id="KW-0808">Transferase</keyword>
<comment type="caution">
    <text evidence="9">The sequence shown here is derived from an EMBL/GenBank/DDBJ whole genome shotgun (WGS) entry which is preliminary data.</text>
</comment>
<dbReference type="AlphaFoldDB" id="A0A478FQ64"/>
<name>A0A478FQ64_9MOLU</name>
<dbReference type="Pfam" id="PF02384">
    <property type="entry name" value="N6_Mtase"/>
    <property type="match status" value="2"/>
</dbReference>
<protein>
    <recommendedName>
        <fullName evidence="2">site-specific DNA-methyltransferase (adenine-specific)</fullName>
        <ecNumber evidence="2">2.1.1.72</ecNumber>
    </recommendedName>
</protein>
<evidence type="ECO:0000256" key="1">
    <source>
        <dbReference type="ARBA" id="ARBA00006594"/>
    </source>
</evidence>
<dbReference type="Gene3D" id="3.40.50.150">
    <property type="entry name" value="Vaccinia Virus protein VP39"/>
    <property type="match status" value="1"/>
</dbReference>
<proteinExistence type="inferred from homology"/>
<reference evidence="9 10" key="1">
    <citation type="submission" date="2019-01" db="EMBL/GenBank/DDBJ databases">
        <title>Draft genome sequences of Candidatus Mycoplasma haemohominis SWG34-3 identified from a patient with pyrexia, anemia and liver dysfunction.</title>
        <authorList>
            <person name="Sekizuka T."/>
            <person name="Hattori N."/>
            <person name="Katano H."/>
            <person name="Takuma T."/>
            <person name="Ito T."/>
            <person name="Arai N."/>
            <person name="Yanai R."/>
            <person name="Ishii S."/>
            <person name="Miura Y."/>
            <person name="Tokunaga T."/>
            <person name="Watanabe H."/>
            <person name="Nomura N."/>
            <person name="Eguchi J."/>
            <person name="Arai T."/>
            <person name="Hasegawa H."/>
            <person name="Nakamaki T."/>
            <person name="Wakita T."/>
            <person name="Niki Y."/>
            <person name="Kuroda M."/>
        </authorList>
    </citation>
    <scope>NUCLEOTIDE SEQUENCE [LARGE SCALE GENOMIC DNA]</scope>
    <source>
        <strain evidence="9">SWG34-3</strain>
    </source>
</reference>
<evidence type="ECO:0000256" key="7">
    <source>
        <dbReference type="ARBA" id="ARBA00047942"/>
    </source>
</evidence>
<dbReference type="InterPro" id="IPR029063">
    <property type="entry name" value="SAM-dependent_MTases_sf"/>
</dbReference>
<dbReference type="GO" id="GO:0009007">
    <property type="term" value="F:site-specific DNA-methyltransferase (adenine-specific) activity"/>
    <property type="evidence" value="ECO:0007669"/>
    <property type="project" value="UniProtKB-EC"/>
</dbReference>
<dbReference type="PANTHER" id="PTHR42933:SF1">
    <property type="entry name" value="SITE-SPECIFIC DNA-METHYLTRANSFERASE (ADENINE-SPECIFIC)"/>
    <property type="match status" value="1"/>
</dbReference>
<dbReference type="InterPro" id="IPR051537">
    <property type="entry name" value="DNA_Adenine_Mtase"/>
</dbReference>
<organism evidence="9 10">
    <name type="scientific">Candidatus Mycoplasma haematohominis</name>
    <dbReference type="NCBI Taxonomy" id="1494318"/>
    <lineage>
        <taxon>Bacteria</taxon>
        <taxon>Bacillati</taxon>
        <taxon>Mycoplasmatota</taxon>
        <taxon>Mollicutes</taxon>
        <taxon>Mycoplasmataceae</taxon>
        <taxon>Mycoplasma</taxon>
    </lineage>
</organism>
<keyword evidence="5" id="KW-0949">S-adenosyl-L-methionine</keyword>
<comment type="catalytic activity">
    <reaction evidence="7">
        <text>a 2'-deoxyadenosine in DNA + S-adenosyl-L-methionine = an N(6)-methyl-2'-deoxyadenosine in DNA + S-adenosyl-L-homocysteine + H(+)</text>
        <dbReference type="Rhea" id="RHEA:15197"/>
        <dbReference type="Rhea" id="RHEA-COMP:12418"/>
        <dbReference type="Rhea" id="RHEA-COMP:12419"/>
        <dbReference type="ChEBI" id="CHEBI:15378"/>
        <dbReference type="ChEBI" id="CHEBI:57856"/>
        <dbReference type="ChEBI" id="CHEBI:59789"/>
        <dbReference type="ChEBI" id="CHEBI:90615"/>
        <dbReference type="ChEBI" id="CHEBI:90616"/>
        <dbReference type="EC" id="2.1.1.72"/>
    </reaction>
</comment>
<dbReference type="InterPro" id="IPR003356">
    <property type="entry name" value="DNA_methylase_A-5"/>
</dbReference>
<dbReference type="GO" id="GO:0003677">
    <property type="term" value="F:DNA binding"/>
    <property type="evidence" value="ECO:0007669"/>
    <property type="project" value="InterPro"/>
</dbReference>
<evidence type="ECO:0000259" key="8">
    <source>
        <dbReference type="Pfam" id="PF02384"/>
    </source>
</evidence>
<dbReference type="Gene3D" id="1.20.1260.30">
    <property type="match status" value="1"/>
</dbReference>
<evidence type="ECO:0000256" key="4">
    <source>
        <dbReference type="ARBA" id="ARBA00022679"/>
    </source>
</evidence>
<dbReference type="Proteomes" id="UP000324831">
    <property type="component" value="Unassembled WGS sequence"/>
</dbReference>
<sequence length="434" mass="51295">MFFKKEKNLLYSSLVENTNKRFLFFMLYRFMSEELDNHLDEDLPEEQIRSVIESKGFYIPVENRFRNVFERYEGDSDGLSICLQKVVEQIENSSVDEYKALFRDLYFLKFKGRQQGLKLDEIVIEEMQSVQNLDLNSSEKTKFNFADAYEYLVSTYSAYERIYHWPEISELLSRLVLLKNSEIKTVCDPLCDFGSTLLVFEKTWKQSNPSQDLKIFGRTNNLSAYKDCLTNMLLHNINHNNLSIDFGNLNREESTKFDAIVTNLYSPLDKKNQISFFKYCLENLNEGGIAAIAYSKNISKEVRKYLIENNCVECVIQFRIEKDLHFWGCIKNLIILRKSKKLDQTLFINATTIGDHIEDETLFFGFRDLCSFWGKLSLNEENINWIIDICKRNKNIRRKSRLVDNLKIKEKKYSFKVANYVNVPKLKISFVRWI</sequence>
<gene>
    <name evidence="9" type="ORF">MHSWG343_05980</name>
</gene>
<dbReference type="SUPFAM" id="SSF53335">
    <property type="entry name" value="S-adenosyl-L-methionine-dependent methyltransferases"/>
    <property type="match status" value="1"/>
</dbReference>
<feature type="domain" description="DNA methylase adenine-specific" evidence="8">
    <location>
        <begin position="144"/>
        <end position="264"/>
    </location>
</feature>
<dbReference type="EC" id="2.1.1.72" evidence="2"/>
<accession>A0A478FQ64</accession>
<dbReference type="GO" id="GO:0008170">
    <property type="term" value="F:N-methyltransferase activity"/>
    <property type="evidence" value="ECO:0007669"/>
    <property type="project" value="InterPro"/>
</dbReference>
<evidence type="ECO:0000313" key="10">
    <source>
        <dbReference type="Proteomes" id="UP000324831"/>
    </source>
</evidence>
<evidence type="ECO:0000256" key="6">
    <source>
        <dbReference type="ARBA" id="ARBA00022747"/>
    </source>
</evidence>
<evidence type="ECO:0000313" key="9">
    <source>
        <dbReference type="EMBL" id="GCE63601.1"/>
    </source>
</evidence>
<keyword evidence="6" id="KW-0680">Restriction system</keyword>
<keyword evidence="3 9" id="KW-0489">Methyltransferase</keyword>
<evidence type="ECO:0000256" key="2">
    <source>
        <dbReference type="ARBA" id="ARBA00011900"/>
    </source>
</evidence>
<dbReference type="InterPro" id="IPR038333">
    <property type="entry name" value="T1MK-like_N_sf"/>
</dbReference>
<dbReference type="EMBL" id="BIMN01000002">
    <property type="protein sequence ID" value="GCE63601.1"/>
    <property type="molecule type" value="Genomic_DNA"/>
</dbReference>
<evidence type="ECO:0000256" key="3">
    <source>
        <dbReference type="ARBA" id="ARBA00022603"/>
    </source>
</evidence>
<evidence type="ECO:0000256" key="5">
    <source>
        <dbReference type="ARBA" id="ARBA00022691"/>
    </source>
</evidence>
<dbReference type="PANTHER" id="PTHR42933">
    <property type="entry name" value="SLR6095 PROTEIN"/>
    <property type="match status" value="1"/>
</dbReference>
<dbReference type="GO" id="GO:0032259">
    <property type="term" value="P:methylation"/>
    <property type="evidence" value="ECO:0007669"/>
    <property type="project" value="UniProtKB-KW"/>
</dbReference>
<feature type="domain" description="DNA methylase adenine-specific" evidence="8">
    <location>
        <begin position="270"/>
        <end position="425"/>
    </location>
</feature>